<dbReference type="InterPro" id="IPR025668">
    <property type="entry name" value="Tnp_DDE_dom"/>
</dbReference>
<accession>A0A2U1E509</accession>
<dbReference type="Proteomes" id="UP000245639">
    <property type="component" value="Unassembled WGS sequence"/>
</dbReference>
<dbReference type="Pfam" id="PF13751">
    <property type="entry name" value="DDE_Tnp_1_6"/>
    <property type="match status" value="1"/>
</dbReference>
<dbReference type="InterPro" id="IPR008490">
    <property type="entry name" value="Transposase_InsH_N"/>
</dbReference>
<name>A0A2U1E509_9PSEU</name>
<feature type="domain" description="Transposase DDE" evidence="3">
    <location>
        <begin position="471"/>
        <end position="534"/>
    </location>
</feature>
<evidence type="ECO:0000313" key="4">
    <source>
        <dbReference type="EMBL" id="PVY95038.1"/>
    </source>
</evidence>
<evidence type="ECO:0000313" key="5">
    <source>
        <dbReference type="Proteomes" id="UP000245639"/>
    </source>
</evidence>
<feature type="compositionally biased region" description="Basic and acidic residues" evidence="1">
    <location>
        <begin position="319"/>
        <end position="351"/>
    </location>
</feature>
<reference evidence="4 5" key="1">
    <citation type="submission" date="2018-04" db="EMBL/GenBank/DDBJ databases">
        <title>Genomic Encyclopedia of Type Strains, Phase IV (KMG-IV): sequencing the most valuable type-strain genomes for metagenomic binning, comparative biology and taxonomic classification.</title>
        <authorList>
            <person name="Goeker M."/>
        </authorList>
    </citation>
    <scope>NUCLEOTIDE SEQUENCE [LARGE SCALE GENOMIC DNA]</scope>
    <source>
        <strain evidence="4 5">DSM 45771</strain>
    </source>
</reference>
<evidence type="ECO:0000259" key="3">
    <source>
        <dbReference type="Pfam" id="PF13751"/>
    </source>
</evidence>
<feature type="region of interest" description="Disordered" evidence="1">
    <location>
        <begin position="179"/>
        <end position="218"/>
    </location>
</feature>
<feature type="compositionally biased region" description="Basic and acidic residues" evidence="1">
    <location>
        <begin position="186"/>
        <end position="206"/>
    </location>
</feature>
<comment type="caution">
    <text evidence="4">The sequence shown here is derived from an EMBL/GenBank/DDBJ whole genome shotgun (WGS) entry which is preliminary data.</text>
</comment>
<keyword evidence="5" id="KW-1185">Reference proteome</keyword>
<sequence length="542" mass="59331">MAKRYRPVDRDQRFLLAPDMREWLPENHLVWFLLDVVAELDTTALHQRRRRRGQGLATGSAAGRAGYDPDMMLGLLIYAYACGLQSSRRIERLCHTDVAFRVLCAGDIPDHSVIARFRAGHQEVFTELFAQVLQLCARAGLGQVGTVAIDGSKFAANASLTANHQRDWFARAAAERTAAAAETDTAEDRAEQQRLERGEGSGREDGAAADQVPERWSGGDRRARIRACLDELEIICDAADADAASKHEQAQADLAARRGELERLRAEQQDKIDRWHAAWADHRARPTFYLAPQGPCPKPLEQTWRGQRAEHALAQAQARADRADRAADTNDHEQGHEQKGAARRNVTDPDSRLMTSRRGWVQGYNAQFAITADQLVLATQVTQNPNDNPCFIPMTQAAVAAARDIATTARPDEPVDEHGGIGLLLADAGYASEANLTAPGPDRLIALGKTRAQHRAAHDHPTHGEPPAGATARQAMDHRLRTPDGHAAYKRRGATVEPGIGNIKKLLPHLARRGLTAASAEITFAALVHNLRKLYSARAAAA</sequence>
<evidence type="ECO:0000256" key="1">
    <source>
        <dbReference type="SAM" id="MobiDB-lite"/>
    </source>
</evidence>
<feature type="domain" description="Transposase InsH N-terminal" evidence="2">
    <location>
        <begin position="20"/>
        <end position="119"/>
    </location>
</feature>
<feature type="region of interest" description="Disordered" evidence="1">
    <location>
        <begin position="315"/>
        <end position="352"/>
    </location>
</feature>
<dbReference type="EMBL" id="QEKW01000041">
    <property type="protein sequence ID" value="PVY95038.1"/>
    <property type="molecule type" value="Genomic_DNA"/>
</dbReference>
<protein>
    <submittedName>
        <fullName evidence="4">Transposase</fullName>
    </submittedName>
</protein>
<evidence type="ECO:0000259" key="2">
    <source>
        <dbReference type="Pfam" id="PF05598"/>
    </source>
</evidence>
<dbReference type="Pfam" id="PF05598">
    <property type="entry name" value="DUF772"/>
    <property type="match status" value="1"/>
</dbReference>
<dbReference type="PANTHER" id="PTHR33408">
    <property type="entry name" value="TRANSPOSASE"/>
    <property type="match status" value="1"/>
</dbReference>
<organism evidence="4 5">
    <name type="scientific">Actinomycetospora cinnamomea</name>
    <dbReference type="NCBI Taxonomy" id="663609"/>
    <lineage>
        <taxon>Bacteria</taxon>
        <taxon>Bacillati</taxon>
        <taxon>Actinomycetota</taxon>
        <taxon>Actinomycetes</taxon>
        <taxon>Pseudonocardiales</taxon>
        <taxon>Pseudonocardiaceae</taxon>
        <taxon>Actinomycetospora</taxon>
    </lineage>
</organism>
<proteinExistence type="predicted"/>
<gene>
    <name evidence="4" type="ORF">C8D89_1411</name>
</gene>
<dbReference type="AlphaFoldDB" id="A0A2U1E509"/>